<organism evidence="3 4">
    <name type="scientific">Ophiocordyceps sinensis</name>
    <dbReference type="NCBI Taxonomy" id="72228"/>
    <lineage>
        <taxon>Eukaryota</taxon>
        <taxon>Fungi</taxon>
        <taxon>Dikarya</taxon>
        <taxon>Ascomycota</taxon>
        <taxon>Pezizomycotina</taxon>
        <taxon>Sordariomycetes</taxon>
        <taxon>Hypocreomycetidae</taxon>
        <taxon>Hypocreales</taxon>
        <taxon>Ophiocordycipitaceae</taxon>
        <taxon>Ophiocordyceps</taxon>
    </lineage>
</organism>
<accession>A0A8H4PU15</accession>
<feature type="region of interest" description="Disordered" evidence="1">
    <location>
        <begin position="143"/>
        <end position="170"/>
    </location>
</feature>
<protein>
    <recommendedName>
        <fullName evidence="2">DUF7582 domain-containing protein</fullName>
    </recommendedName>
</protein>
<sequence length="503" mass="53976">MGFKNTISLPLEAGPSVLDVHLVPPHLLAALEYVAARLARKSMALRLVLVRRDYQLPSILPPFAAAAAASPRQEATAAAPSSSSSAFSISSQQQQPRFAPVTALKQLVHTVSRRASAPTRLTRARWGSRASLASLPATLDLVRHTPSSPSSTAPSSPSSPSSPLSVVGLPGPATTSPPFGVCLVHDPTLSSRARKTLCGILARAEQKFDIGRSGPWFSQPVSPASCGLPGHLFDSSLVQNEVLFASDGLSLVSLDRFFSLKCALSSYSMTRSPARLQDAADELHRFVLANNGTKVSRAAILRSYDWLSFSDEAVQHLDCMYRRAYGGPKQVGAIAGISEPATRPGPEPTLDALPSPCLYEHHLLDADFSFPHPDDIGIAITTPEASLPPSRKGLTLKLQTNFSPTPPLTDSPWPWRDDDDDGDRTALPENFRTISFDPRAESSIDQVLSTKPVIPSPNPFAKRPGPLTPQTYGDISPITRGEWGFLMVDSARRGGRTVTVETC</sequence>
<evidence type="ECO:0000313" key="4">
    <source>
        <dbReference type="Proteomes" id="UP000557566"/>
    </source>
</evidence>
<dbReference type="Pfam" id="PF24483">
    <property type="entry name" value="DUF7582"/>
    <property type="match status" value="1"/>
</dbReference>
<keyword evidence="4" id="KW-1185">Reference proteome</keyword>
<gene>
    <name evidence="3" type="ORF">G6O67_002266</name>
</gene>
<name>A0A8H4PU15_9HYPO</name>
<dbReference type="OrthoDB" id="5350192at2759"/>
<evidence type="ECO:0000259" key="2">
    <source>
        <dbReference type="Pfam" id="PF24483"/>
    </source>
</evidence>
<dbReference type="EMBL" id="JAAVMX010000003">
    <property type="protein sequence ID" value="KAF4510376.1"/>
    <property type="molecule type" value="Genomic_DNA"/>
</dbReference>
<dbReference type="Proteomes" id="UP000557566">
    <property type="component" value="Unassembled WGS sequence"/>
</dbReference>
<dbReference type="InterPro" id="IPR056004">
    <property type="entry name" value="DUF7582"/>
</dbReference>
<feature type="domain" description="DUF7582" evidence="2">
    <location>
        <begin position="173"/>
        <end position="326"/>
    </location>
</feature>
<dbReference type="AlphaFoldDB" id="A0A8H4PU15"/>
<evidence type="ECO:0000256" key="1">
    <source>
        <dbReference type="SAM" id="MobiDB-lite"/>
    </source>
</evidence>
<feature type="compositionally biased region" description="Low complexity" evidence="1">
    <location>
        <begin position="145"/>
        <end position="170"/>
    </location>
</feature>
<reference evidence="3 4" key="1">
    <citation type="journal article" date="2020" name="Genome Biol. Evol.">
        <title>A new high-quality draft genome assembly of the Chinese cordyceps Ophiocordyceps sinensis.</title>
        <authorList>
            <person name="Shu R."/>
            <person name="Zhang J."/>
            <person name="Meng Q."/>
            <person name="Zhang H."/>
            <person name="Zhou G."/>
            <person name="Li M."/>
            <person name="Wu P."/>
            <person name="Zhao Y."/>
            <person name="Chen C."/>
            <person name="Qin Q."/>
        </authorList>
    </citation>
    <scope>NUCLEOTIDE SEQUENCE [LARGE SCALE GENOMIC DNA]</scope>
    <source>
        <strain evidence="3 4">IOZ07</strain>
    </source>
</reference>
<evidence type="ECO:0000313" key="3">
    <source>
        <dbReference type="EMBL" id="KAF4510376.1"/>
    </source>
</evidence>
<comment type="caution">
    <text evidence="3">The sequence shown here is derived from an EMBL/GenBank/DDBJ whole genome shotgun (WGS) entry which is preliminary data.</text>
</comment>
<proteinExistence type="predicted"/>
<feature type="region of interest" description="Disordered" evidence="1">
    <location>
        <begin position="398"/>
        <end position="419"/>
    </location>
</feature>